<dbReference type="Pfam" id="PF17769">
    <property type="entry name" value="PurK_C"/>
    <property type="match status" value="1"/>
</dbReference>
<dbReference type="InterPro" id="IPR016185">
    <property type="entry name" value="PreATP-grasp_dom_sf"/>
</dbReference>
<dbReference type="SUPFAM" id="SSF52440">
    <property type="entry name" value="PreATP-grasp domain"/>
    <property type="match status" value="1"/>
</dbReference>
<evidence type="ECO:0000256" key="5">
    <source>
        <dbReference type="HAMAP-Rule" id="MF_01928"/>
    </source>
</evidence>
<gene>
    <name evidence="5 6" type="primary">purK</name>
    <name evidence="8" type="ordered locus">SAR116_1335</name>
</gene>
<comment type="catalytic activity">
    <reaction evidence="5 6">
        <text>5-amino-1-(5-phospho-beta-D-ribosyl)imidazole + hydrogencarbonate + ATP = 5-carboxyamino-1-(5-phospho-D-ribosyl)imidazole + ADP + phosphate + 2 H(+)</text>
        <dbReference type="Rhea" id="RHEA:19317"/>
        <dbReference type="ChEBI" id="CHEBI:15378"/>
        <dbReference type="ChEBI" id="CHEBI:17544"/>
        <dbReference type="ChEBI" id="CHEBI:30616"/>
        <dbReference type="ChEBI" id="CHEBI:43474"/>
        <dbReference type="ChEBI" id="CHEBI:58730"/>
        <dbReference type="ChEBI" id="CHEBI:137981"/>
        <dbReference type="ChEBI" id="CHEBI:456216"/>
        <dbReference type="EC" id="6.3.4.18"/>
    </reaction>
</comment>
<feature type="binding site" evidence="5">
    <location>
        <begin position="175"/>
        <end position="178"/>
    </location>
    <ligand>
        <name>ATP</name>
        <dbReference type="ChEBI" id="CHEBI:30616"/>
    </ligand>
</feature>
<accession>D5BTI1</accession>
<dbReference type="GO" id="GO:0005524">
    <property type="term" value="F:ATP binding"/>
    <property type="evidence" value="ECO:0007669"/>
    <property type="project" value="UniProtKB-UniRule"/>
</dbReference>
<dbReference type="NCBIfam" id="TIGR01161">
    <property type="entry name" value="purK"/>
    <property type="match status" value="1"/>
</dbReference>
<sequence length="350" mass="37526">MIIGILGSGQLGRMLAIAAAQLGIKAHIFAPDANNSPAGDVAAATTEAAYDDQDALIRFANSVDVITSEFENVPAKTLDILSMHKKVSPGISALHTAQHRIREKTLARDLGIDTPAFWHITNAAALHVAMAELNKDGILKTCTLGYDGKGQARISPSSDLDAAFGALGSDDVILEEMIPFTAEASFLIARAHDGRSCVFPASLNQHKDGILDRSVAPAALDDTLIKAGTEAVKKLADALDLFGVMALECFITDGKRLLFNEIAPRPHNSFHWTIEGCATSQFTQLARVLAEMPFGSVSTYGQWQMDNLLGEHMDNVPALLASDHIHVHLYGKSGAKKGRKMGHTNRQITP</sequence>
<dbReference type="AlphaFoldDB" id="D5BTI1"/>
<dbReference type="Pfam" id="PF02222">
    <property type="entry name" value="ATP-grasp"/>
    <property type="match status" value="1"/>
</dbReference>
<dbReference type="InterPro" id="IPR054350">
    <property type="entry name" value="PurT/PurK_preATP-grasp"/>
</dbReference>
<keyword evidence="9" id="KW-1185">Reference proteome</keyword>
<feature type="binding site" evidence="5">
    <location>
        <position position="100"/>
    </location>
    <ligand>
        <name>ATP</name>
        <dbReference type="ChEBI" id="CHEBI:30616"/>
    </ligand>
</feature>
<dbReference type="UniPathway" id="UPA00074">
    <property type="reaction ID" value="UER00942"/>
</dbReference>
<proteinExistence type="inferred from homology"/>
<keyword evidence="2 5" id="KW-0547">Nucleotide-binding</keyword>
<dbReference type="InterPro" id="IPR040686">
    <property type="entry name" value="PurK_C"/>
</dbReference>
<dbReference type="Pfam" id="PF22660">
    <property type="entry name" value="RS_preATP-grasp-like"/>
    <property type="match status" value="1"/>
</dbReference>
<evidence type="ECO:0000256" key="4">
    <source>
        <dbReference type="ARBA" id="ARBA00022840"/>
    </source>
</evidence>
<dbReference type="PANTHER" id="PTHR11609">
    <property type="entry name" value="PURINE BIOSYNTHESIS PROTEIN 6/7, PUR6/7"/>
    <property type="match status" value="1"/>
</dbReference>
<evidence type="ECO:0000313" key="8">
    <source>
        <dbReference type="EMBL" id="ADE39578.1"/>
    </source>
</evidence>
<feature type="binding site" evidence="5">
    <location>
        <position position="206"/>
    </location>
    <ligand>
        <name>ATP</name>
        <dbReference type="ChEBI" id="CHEBI:30616"/>
    </ligand>
</feature>
<feature type="domain" description="ATP-grasp" evidence="7">
    <location>
        <begin position="104"/>
        <end position="290"/>
    </location>
</feature>
<keyword evidence="8" id="KW-0456">Lyase</keyword>
<dbReference type="Gene3D" id="3.40.50.20">
    <property type="match status" value="1"/>
</dbReference>
<keyword evidence="4 5" id="KW-0067">ATP-binding</keyword>
<dbReference type="InterPro" id="IPR013815">
    <property type="entry name" value="ATP_grasp_subdomain_1"/>
</dbReference>
<dbReference type="FunFam" id="3.30.1490.20:FF:000015">
    <property type="entry name" value="N5-carboxyaminoimidazole ribonucleotide synthase"/>
    <property type="match status" value="1"/>
</dbReference>
<evidence type="ECO:0000313" key="9">
    <source>
        <dbReference type="Proteomes" id="UP000007460"/>
    </source>
</evidence>
<evidence type="ECO:0000256" key="2">
    <source>
        <dbReference type="ARBA" id="ARBA00022741"/>
    </source>
</evidence>
<comment type="similarity">
    <text evidence="5 6">Belongs to the PurK/PurT family.</text>
</comment>
<dbReference type="EMBL" id="CP001751">
    <property type="protein sequence ID" value="ADE39578.1"/>
    <property type="molecule type" value="Genomic_DNA"/>
</dbReference>
<dbReference type="Gene3D" id="3.30.470.20">
    <property type="entry name" value="ATP-grasp fold, B domain"/>
    <property type="match status" value="1"/>
</dbReference>
<dbReference type="InterPro" id="IPR005875">
    <property type="entry name" value="PurK"/>
</dbReference>
<dbReference type="GO" id="GO:0004638">
    <property type="term" value="F:phosphoribosylaminoimidazole carboxylase activity"/>
    <property type="evidence" value="ECO:0007669"/>
    <property type="project" value="InterPro"/>
</dbReference>
<dbReference type="PROSITE" id="PS50975">
    <property type="entry name" value="ATP_GRASP"/>
    <property type="match status" value="1"/>
</dbReference>
<dbReference type="Gene3D" id="3.30.1490.20">
    <property type="entry name" value="ATP-grasp fold, A domain"/>
    <property type="match status" value="1"/>
</dbReference>
<organism evidence="8 9">
    <name type="scientific">Puniceispirillum marinum (strain IMCC1322)</name>
    <dbReference type="NCBI Taxonomy" id="488538"/>
    <lineage>
        <taxon>Bacteria</taxon>
        <taxon>Pseudomonadati</taxon>
        <taxon>Pseudomonadota</taxon>
        <taxon>Alphaproteobacteria</taxon>
        <taxon>Candidatus Puniceispirillales</taxon>
        <taxon>Candidatus Puniceispirillaceae</taxon>
        <taxon>Candidatus Puniceispirillum</taxon>
    </lineage>
</organism>
<dbReference type="PANTHER" id="PTHR11609:SF5">
    <property type="entry name" value="PHOSPHORIBOSYLAMINOIMIDAZOLE CARBOXYLASE"/>
    <property type="match status" value="1"/>
</dbReference>
<dbReference type="SUPFAM" id="SSF56059">
    <property type="entry name" value="Glutathione synthetase ATP-binding domain-like"/>
    <property type="match status" value="1"/>
</dbReference>
<evidence type="ECO:0000256" key="1">
    <source>
        <dbReference type="ARBA" id="ARBA00022598"/>
    </source>
</evidence>
<comment type="function">
    <text evidence="5">Catalyzes the ATP-dependent conversion of 5-aminoimidazole ribonucleotide (AIR) and HCO(3)(-) to N5-carboxyaminoimidazole ribonucleotide (N5-CAIR).</text>
</comment>
<dbReference type="KEGG" id="apb:SAR116_1335"/>
<feature type="binding site" evidence="5">
    <location>
        <begin position="145"/>
        <end position="151"/>
    </location>
    <ligand>
        <name>ATP</name>
        <dbReference type="ChEBI" id="CHEBI:30616"/>
    </ligand>
</feature>
<dbReference type="InterPro" id="IPR003135">
    <property type="entry name" value="ATP-grasp_carboxylate-amine"/>
</dbReference>
<dbReference type="HAMAP" id="MF_01928">
    <property type="entry name" value="PurK"/>
    <property type="match status" value="1"/>
</dbReference>
<protein>
    <recommendedName>
        <fullName evidence="5 6">N5-carboxyaminoimidazole ribonucleotide synthase</fullName>
        <shortName evidence="5 6">N5-CAIR synthase</shortName>
        <ecNumber evidence="5 6">6.3.4.18</ecNumber>
    </recommendedName>
    <alternativeName>
        <fullName evidence="5 6">5-(carboxyamino)imidazole ribonucleotide synthetase</fullName>
    </alternativeName>
</protein>
<dbReference type="GO" id="GO:0006189">
    <property type="term" value="P:'de novo' IMP biosynthetic process"/>
    <property type="evidence" value="ECO:0007669"/>
    <property type="project" value="UniProtKB-UniRule"/>
</dbReference>
<comment type="subunit">
    <text evidence="5 6">Homodimer.</text>
</comment>
<comment type="pathway">
    <text evidence="5 6">Purine metabolism; IMP biosynthesis via de novo pathway; 5-amino-1-(5-phospho-D-ribosyl)imidazole-4-carboxylate from 5-amino-1-(5-phospho-D-ribosyl)imidazole (N5-CAIR route): step 1/2.</text>
</comment>
<name>D5BTI1_PUNMI</name>
<comment type="function">
    <text evidence="6">Catalyzes the ATP-dependent conversion of 5-aminoimidazole ribonucleotide (AIR) and HCO(3)- to N5-carboxyaminoimidazole ribonucleotide (N5-CAIR).</text>
</comment>
<dbReference type="OrthoDB" id="9804625at2"/>
<reference evidence="8 9" key="1">
    <citation type="journal article" date="2010" name="J. Bacteriol.">
        <title>Complete genome sequence of "Candidatus Puniceispirillum marinum" IMCC1322, a representative of the SAR116 clade in the Alphaproteobacteria.</title>
        <authorList>
            <person name="Oh H.M."/>
            <person name="Kwon K.K."/>
            <person name="Kang I."/>
            <person name="Kang S.G."/>
            <person name="Lee J.H."/>
            <person name="Kim S.J."/>
            <person name="Cho J.C."/>
        </authorList>
    </citation>
    <scope>NUCLEOTIDE SEQUENCE [LARGE SCALE GENOMIC DNA]</scope>
    <source>
        <strain evidence="8 9">IMCC1322</strain>
    </source>
</reference>
<evidence type="ECO:0000256" key="6">
    <source>
        <dbReference type="RuleBase" id="RU361200"/>
    </source>
</evidence>
<keyword evidence="3 5" id="KW-0658">Purine biosynthesis</keyword>
<feature type="binding site" evidence="5">
    <location>
        <position position="183"/>
    </location>
    <ligand>
        <name>ATP</name>
        <dbReference type="ChEBI" id="CHEBI:30616"/>
    </ligand>
</feature>
<evidence type="ECO:0000256" key="3">
    <source>
        <dbReference type="ARBA" id="ARBA00022755"/>
    </source>
</evidence>
<dbReference type="InterPro" id="IPR011761">
    <property type="entry name" value="ATP-grasp"/>
</dbReference>
<dbReference type="NCBIfam" id="NF004676">
    <property type="entry name" value="PRK06019.1-2"/>
    <property type="match status" value="1"/>
</dbReference>
<dbReference type="InterPro" id="IPR011054">
    <property type="entry name" value="Rudment_hybrid_motif"/>
</dbReference>
<keyword evidence="1 5" id="KW-0436">Ligase</keyword>
<dbReference type="HOGENOM" id="CLU_011534_0_1_5"/>
<feature type="binding site" evidence="5">
    <location>
        <begin position="260"/>
        <end position="261"/>
    </location>
    <ligand>
        <name>ATP</name>
        <dbReference type="ChEBI" id="CHEBI:30616"/>
    </ligand>
</feature>
<evidence type="ECO:0000259" key="7">
    <source>
        <dbReference type="PROSITE" id="PS50975"/>
    </source>
</evidence>
<dbReference type="GO" id="GO:0034028">
    <property type="term" value="F:5-(carboxyamino)imidazole ribonucleotide synthase activity"/>
    <property type="evidence" value="ECO:0007669"/>
    <property type="project" value="UniProtKB-UniRule"/>
</dbReference>
<dbReference type="STRING" id="488538.SAR116_1335"/>
<dbReference type="EC" id="6.3.4.18" evidence="5 6"/>
<dbReference type="SUPFAM" id="SSF51246">
    <property type="entry name" value="Rudiment single hybrid motif"/>
    <property type="match status" value="1"/>
</dbReference>
<feature type="binding site" evidence="5">
    <location>
        <position position="140"/>
    </location>
    <ligand>
        <name>ATP</name>
        <dbReference type="ChEBI" id="CHEBI:30616"/>
    </ligand>
</feature>
<dbReference type="GO" id="GO:0005829">
    <property type="term" value="C:cytosol"/>
    <property type="evidence" value="ECO:0007669"/>
    <property type="project" value="TreeGrafter"/>
</dbReference>
<dbReference type="eggNOG" id="COG0026">
    <property type="taxonomic scope" value="Bacteria"/>
</dbReference>
<dbReference type="NCBIfam" id="NF004679">
    <property type="entry name" value="PRK06019.1-5"/>
    <property type="match status" value="1"/>
</dbReference>
<dbReference type="Proteomes" id="UP000007460">
    <property type="component" value="Chromosome"/>
</dbReference>
<dbReference type="RefSeq" id="WP_013046205.1">
    <property type="nucleotide sequence ID" value="NC_014010.1"/>
</dbReference>
<dbReference type="GO" id="GO:0046872">
    <property type="term" value="F:metal ion binding"/>
    <property type="evidence" value="ECO:0007669"/>
    <property type="project" value="InterPro"/>
</dbReference>